<dbReference type="Proteomes" id="UP000037460">
    <property type="component" value="Unassembled WGS sequence"/>
</dbReference>
<evidence type="ECO:0000313" key="1">
    <source>
        <dbReference type="EMBL" id="KOO23144.1"/>
    </source>
</evidence>
<reference evidence="2" key="1">
    <citation type="journal article" date="2015" name="PLoS Genet.">
        <title>Genome Sequence and Transcriptome Analyses of Chrysochromulina tobin: Metabolic Tools for Enhanced Algal Fitness in the Prominent Order Prymnesiales (Haptophyceae).</title>
        <authorList>
            <person name="Hovde B.T."/>
            <person name="Deodato C.R."/>
            <person name="Hunsperger H.M."/>
            <person name="Ryken S.A."/>
            <person name="Yost W."/>
            <person name="Jha R.K."/>
            <person name="Patterson J."/>
            <person name="Monnat R.J. Jr."/>
            <person name="Barlow S.B."/>
            <person name="Starkenburg S.R."/>
            <person name="Cattolico R.A."/>
        </authorList>
    </citation>
    <scope>NUCLEOTIDE SEQUENCE</scope>
    <source>
        <strain evidence="2">CCMP291</strain>
    </source>
</reference>
<evidence type="ECO:0000313" key="2">
    <source>
        <dbReference type="Proteomes" id="UP000037460"/>
    </source>
</evidence>
<dbReference type="AlphaFoldDB" id="A0A0M0J981"/>
<dbReference type="EMBL" id="JWZX01003216">
    <property type="protein sequence ID" value="KOO23144.1"/>
    <property type="molecule type" value="Genomic_DNA"/>
</dbReference>
<keyword evidence="2" id="KW-1185">Reference proteome</keyword>
<gene>
    <name evidence="1" type="ORF">Ctob_001877</name>
</gene>
<organism evidence="1 2">
    <name type="scientific">Chrysochromulina tobinii</name>
    <dbReference type="NCBI Taxonomy" id="1460289"/>
    <lineage>
        <taxon>Eukaryota</taxon>
        <taxon>Haptista</taxon>
        <taxon>Haptophyta</taxon>
        <taxon>Prymnesiophyceae</taxon>
        <taxon>Prymnesiales</taxon>
        <taxon>Chrysochromulinaceae</taxon>
        <taxon>Chrysochromulina</taxon>
    </lineage>
</organism>
<proteinExistence type="predicted"/>
<comment type="caution">
    <text evidence="1">The sequence shown here is derived from an EMBL/GenBank/DDBJ whole genome shotgun (WGS) entry which is preliminary data.</text>
</comment>
<sequence length="192" mass="20057">MIAALVSTAMAAGNASDYVTVPGVYFPGSTTKAAGVVPSASSMVFMAIPGVPLPEEVMLGIGEANNADQVLLDDPSVPPTSSNTAIEWALADPDKTSFVHMYRCSETTVGTFVKGPAGTTFKKCPANAATDTWQLIATYELPSFVCEQSCDKNPACTAYAVDKSQQHCYIGGATSIVPAGNNYSMYIRLPGI</sequence>
<protein>
    <submittedName>
        <fullName evidence="1">Uncharacterized protein</fullName>
    </submittedName>
</protein>
<accession>A0A0M0J981</accession>
<name>A0A0M0J981_9EUKA</name>